<accession>A0A8J3E1M2</accession>
<proteinExistence type="predicted"/>
<dbReference type="AlphaFoldDB" id="A0A8J3E1M2"/>
<comment type="caution">
    <text evidence="1">The sequence shown here is derived from an EMBL/GenBank/DDBJ whole genome shotgun (WGS) entry which is preliminary data.</text>
</comment>
<reference evidence="1" key="2">
    <citation type="submission" date="2020-09" db="EMBL/GenBank/DDBJ databases">
        <authorList>
            <person name="Sun Q."/>
            <person name="Zhou Y."/>
        </authorList>
    </citation>
    <scope>NUCLEOTIDE SEQUENCE</scope>
    <source>
        <strain evidence="1">CGMCC 1.15725</strain>
    </source>
</reference>
<dbReference type="RefSeq" id="WP_189044912.1">
    <property type="nucleotide sequence ID" value="NZ_BMJQ01000004.1"/>
</dbReference>
<reference evidence="1" key="1">
    <citation type="journal article" date="2014" name="Int. J. Syst. Evol. Microbiol.">
        <title>Complete genome sequence of Corynebacterium casei LMG S-19264T (=DSM 44701T), isolated from a smear-ripened cheese.</title>
        <authorList>
            <consortium name="US DOE Joint Genome Institute (JGI-PGF)"/>
            <person name="Walter F."/>
            <person name="Albersmeier A."/>
            <person name="Kalinowski J."/>
            <person name="Ruckert C."/>
        </authorList>
    </citation>
    <scope>NUCLEOTIDE SEQUENCE</scope>
    <source>
        <strain evidence="1">CGMCC 1.15725</strain>
    </source>
</reference>
<dbReference type="EMBL" id="BMJQ01000004">
    <property type="protein sequence ID" value="GGF13292.1"/>
    <property type="molecule type" value="Genomic_DNA"/>
</dbReference>
<evidence type="ECO:0000313" key="1">
    <source>
        <dbReference type="EMBL" id="GGF13292.1"/>
    </source>
</evidence>
<name>A0A8J3E1M2_9PROT</name>
<keyword evidence="2" id="KW-1185">Reference proteome</keyword>
<protein>
    <recommendedName>
        <fullName evidence="3">DUF1579 domain-containing protein</fullName>
    </recommendedName>
</protein>
<gene>
    <name evidence="1" type="ORF">GCM10011611_18750</name>
</gene>
<dbReference type="Proteomes" id="UP000646365">
    <property type="component" value="Unassembled WGS sequence"/>
</dbReference>
<evidence type="ECO:0000313" key="2">
    <source>
        <dbReference type="Proteomes" id="UP000646365"/>
    </source>
</evidence>
<sequence length="161" mass="18440">MSQATTAAGGIHDFDFFAGDWAVHHRQLRNRLAGDTEWFEFDGRIGMRKILGGLGNFDETEIRSPRGIYNGATLRLFDPETSNWSIYWLDSRRLGIDTPMIGRFENGIGTFYADELFEGRPIRVRFIWTPISTTACRWEQAFSADGGASWETNWIMDFTRG</sequence>
<evidence type="ECO:0008006" key="3">
    <source>
        <dbReference type="Google" id="ProtNLM"/>
    </source>
</evidence>
<organism evidence="1 2">
    <name type="scientific">Aliidongia dinghuensis</name>
    <dbReference type="NCBI Taxonomy" id="1867774"/>
    <lineage>
        <taxon>Bacteria</taxon>
        <taxon>Pseudomonadati</taxon>
        <taxon>Pseudomonadota</taxon>
        <taxon>Alphaproteobacteria</taxon>
        <taxon>Rhodospirillales</taxon>
        <taxon>Dongiaceae</taxon>
        <taxon>Aliidongia</taxon>
    </lineage>
</organism>